<dbReference type="PROSITE" id="PS00464">
    <property type="entry name" value="RIBOSOMAL_L22"/>
    <property type="match status" value="1"/>
</dbReference>
<name>A0AAV5RMX7_STABA</name>
<evidence type="ECO:0000256" key="3">
    <source>
        <dbReference type="ARBA" id="ARBA00023274"/>
    </source>
</evidence>
<dbReference type="SUPFAM" id="SSF54843">
    <property type="entry name" value="Ribosomal protein L22"/>
    <property type="match status" value="1"/>
</dbReference>
<dbReference type="PANTHER" id="PTHR11593:SF10">
    <property type="entry name" value="60S RIBOSOMAL PROTEIN L17"/>
    <property type="match status" value="1"/>
</dbReference>
<sequence length="184" mass="20890">MARYSKTPETPARVASSRGSYLRVSFKNTQATAQAIAGQKLDTALKYLEAVTQKQRAIPFRKHNGDVGRTAQGKEFGVTQARWPVKSVEFITDLLENARANADAKGLNTENLVIQHIQVNQAPQRRRRTYRAYGRINRFNSHPCHIEIHLSEPVEQIAKAQDKDSKRLSSRQVGRILREKRNAK</sequence>
<dbReference type="CDD" id="cd00336">
    <property type="entry name" value="Ribosomal_L22"/>
    <property type="match status" value="1"/>
</dbReference>
<keyword evidence="3 4" id="KW-0687">Ribonucleoprotein</keyword>
<comment type="caution">
    <text evidence="6">The sequence shown here is derived from an EMBL/GenBank/DDBJ whole genome shotgun (WGS) entry which is preliminary data.</text>
</comment>
<accession>A0AAV5RMX7</accession>
<organism evidence="6 7">
    <name type="scientific">Starmerella bacillaris</name>
    <name type="common">Yeast</name>
    <name type="synonym">Candida zemplinina</name>
    <dbReference type="NCBI Taxonomy" id="1247836"/>
    <lineage>
        <taxon>Eukaryota</taxon>
        <taxon>Fungi</taxon>
        <taxon>Dikarya</taxon>
        <taxon>Ascomycota</taxon>
        <taxon>Saccharomycotina</taxon>
        <taxon>Dipodascomycetes</taxon>
        <taxon>Dipodascales</taxon>
        <taxon>Trichomonascaceae</taxon>
        <taxon>Starmerella</taxon>
    </lineage>
</organism>
<reference evidence="6 7" key="1">
    <citation type="journal article" date="2023" name="Elife">
        <title>Identification of key yeast species and microbe-microbe interactions impacting larval growth of Drosophila in the wild.</title>
        <authorList>
            <person name="Mure A."/>
            <person name="Sugiura Y."/>
            <person name="Maeda R."/>
            <person name="Honda K."/>
            <person name="Sakurai N."/>
            <person name="Takahashi Y."/>
            <person name="Watada M."/>
            <person name="Katoh T."/>
            <person name="Gotoh A."/>
            <person name="Gotoh Y."/>
            <person name="Taniguchi I."/>
            <person name="Nakamura K."/>
            <person name="Hayashi T."/>
            <person name="Katayama T."/>
            <person name="Uemura T."/>
            <person name="Hattori Y."/>
        </authorList>
    </citation>
    <scope>NUCLEOTIDE SEQUENCE [LARGE SCALE GENOMIC DNA]</scope>
    <source>
        <strain evidence="6 7">SB-73</strain>
    </source>
</reference>
<dbReference type="EMBL" id="BTGC01000008">
    <property type="protein sequence ID" value="GMM52869.1"/>
    <property type="molecule type" value="Genomic_DNA"/>
</dbReference>
<evidence type="ECO:0000313" key="7">
    <source>
        <dbReference type="Proteomes" id="UP001362899"/>
    </source>
</evidence>
<dbReference type="AlphaFoldDB" id="A0AAV5RMX7"/>
<dbReference type="Gene3D" id="3.90.470.10">
    <property type="entry name" value="Ribosomal protein L22/L17"/>
    <property type="match status" value="1"/>
</dbReference>
<keyword evidence="2 4" id="KW-0689">Ribosomal protein</keyword>
<evidence type="ECO:0000256" key="4">
    <source>
        <dbReference type="RuleBase" id="RU004005"/>
    </source>
</evidence>
<dbReference type="GO" id="GO:0022625">
    <property type="term" value="C:cytosolic large ribosomal subunit"/>
    <property type="evidence" value="ECO:0007669"/>
    <property type="project" value="TreeGrafter"/>
</dbReference>
<dbReference type="GO" id="GO:0003735">
    <property type="term" value="F:structural constituent of ribosome"/>
    <property type="evidence" value="ECO:0007669"/>
    <property type="project" value="InterPro"/>
</dbReference>
<dbReference type="Pfam" id="PF00237">
    <property type="entry name" value="Ribosomal_L22"/>
    <property type="match status" value="1"/>
</dbReference>
<dbReference type="InterPro" id="IPR018260">
    <property type="entry name" value="Ribosomal_uL22_CS"/>
</dbReference>
<dbReference type="Proteomes" id="UP001362899">
    <property type="component" value="Unassembled WGS sequence"/>
</dbReference>
<protein>
    <submittedName>
        <fullName evidence="6">Ribosomal 60S subunit protein L17A</fullName>
    </submittedName>
</protein>
<comment type="similarity">
    <text evidence="1 4">Belongs to the universal ribosomal protein uL22 family.</text>
</comment>
<evidence type="ECO:0000256" key="1">
    <source>
        <dbReference type="ARBA" id="ARBA00009451"/>
    </source>
</evidence>
<evidence type="ECO:0000256" key="2">
    <source>
        <dbReference type="ARBA" id="ARBA00022980"/>
    </source>
</evidence>
<proteinExistence type="inferred from homology"/>
<evidence type="ECO:0000313" key="6">
    <source>
        <dbReference type="EMBL" id="GMM52869.1"/>
    </source>
</evidence>
<gene>
    <name evidence="6" type="ORF">DASB73_038320</name>
</gene>
<keyword evidence="7" id="KW-1185">Reference proteome</keyword>
<dbReference type="InterPro" id="IPR001063">
    <property type="entry name" value="Ribosomal_uL22"/>
</dbReference>
<dbReference type="GO" id="GO:0002181">
    <property type="term" value="P:cytoplasmic translation"/>
    <property type="evidence" value="ECO:0007669"/>
    <property type="project" value="TreeGrafter"/>
</dbReference>
<evidence type="ECO:0000256" key="5">
    <source>
        <dbReference type="SAM" id="MobiDB-lite"/>
    </source>
</evidence>
<dbReference type="InterPro" id="IPR036394">
    <property type="entry name" value="Ribosomal_uL22_sf"/>
</dbReference>
<feature type="region of interest" description="Disordered" evidence="5">
    <location>
        <begin position="159"/>
        <end position="184"/>
    </location>
</feature>
<dbReference type="PANTHER" id="PTHR11593">
    <property type="entry name" value="60S RIBOSOMAL PROTEIN L17"/>
    <property type="match status" value="1"/>
</dbReference>
<dbReference type="NCBIfam" id="TIGR01038">
    <property type="entry name" value="uL22_arch_euk"/>
    <property type="match status" value="1"/>
</dbReference>
<dbReference type="InterPro" id="IPR005721">
    <property type="entry name" value="Ribosomal_uL22_euk/arc"/>
</dbReference>